<keyword evidence="4 8" id="KW-0812">Transmembrane</keyword>
<feature type="transmembrane region" description="Helical" evidence="8">
    <location>
        <begin position="184"/>
        <end position="206"/>
    </location>
</feature>
<feature type="transmembrane region" description="Helical" evidence="8">
    <location>
        <begin position="218"/>
        <end position="237"/>
    </location>
</feature>
<dbReference type="GO" id="GO:0005886">
    <property type="term" value="C:plasma membrane"/>
    <property type="evidence" value="ECO:0007669"/>
    <property type="project" value="UniProtKB-SubCell"/>
</dbReference>
<dbReference type="GO" id="GO:0009103">
    <property type="term" value="P:lipopolysaccharide biosynthetic process"/>
    <property type="evidence" value="ECO:0007669"/>
    <property type="project" value="TreeGrafter"/>
</dbReference>
<keyword evidence="3 9" id="KW-0808">Transferase</keyword>
<dbReference type="GO" id="GO:0071555">
    <property type="term" value="P:cell wall organization"/>
    <property type="evidence" value="ECO:0007669"/>
    <property type="project" value="TreeGrafter"/>
</dbReference>
<comment type="subcellular location">
    <subcellularLocation>
        <location evidence="1">Cell membrane</location>
        <topology evidence="1">Multi-pass membrane protein</topology>
    </subcellularLocation>
</comment>
<dbReference type="CDD" id="cd06853">
    <property type="entry name" value="GT_WecA_like"/>
    <property type="match status" value="1"/>
</dbReference>
<comment type="cofactor">
    <cofactor evidence="7">
        <name>Mg(2+)</name>
        <dbReference type="ChEBI" id="CHEBI:18420"/>
    </cofactor>
</comment>
<dbReference type="PANTHER" id="PTHR22926:SF3">
    <property type="entry name" value="UNDECAPRENYL-PHOSPHATE ALPHA-N-ACETYLGLUCOSAMINYL 1-PHOSPHATE TRANSFERASE"/>
    <property type="match status" value="1"/>
</dbReference>
<keyword evidence="7" id="KW-0479">Metal-binding</keyword>
<dbReference type="GO" id="GO:0016780">
    <property type="term" value="F:phosphotransferase activity, for other substituted phosphate groups"/>
    <property type="evidence" value="ECO:0007669"/>
    <property type="project" value="InterPro"/>
</dbReference>
<keyword evidence="2" id="KW-1003">Cell membrane</keyword>
<dbReference type="GO" id="GO:0044038">
    <property type="term" value="P:cell wall macromolecule biosynthetic process"/>
    <property type="evidence" value="ECO:0007669"/>
    <property type="project" value="TreeGrafter"/>
</dbReference>
<feature type="transmembrane region" description="Helical" evidence="8">
    <location>
        <begin position="271"/>
        <end position="290"/>
    </location>
</feature>
<evidence type="ECO:0000256" key="1">
    <source>
        <dbReference type="ARBA" id="ARBA00004651"/>
    </source>
</evidence>
<keyword evidence="7" id="KW-0460">Magnesium</keyword>
<dbReference type="AlphaFoldDB" id="A0A5M4B7N6"/>
<evidence type="ECO:0000256" key="5">
    <source>
        <dbReference type="ARBA" id="ARBA00022989"/>
    </source>
</evidence>
<organism evidence="9 10">
    <name type="scientific">Capnocytophaga felis</name>
    <dbReference type="NCBI Taxonomy" id="2267611"/>
    <lineage>
        <taxon>Bacteria</taxon>
        <taxon>Pseudomonadati</taxon>
        <taxon>Bacteroidota</taxon>
        <taxon>Flavobacteriia</taxon>
        <taxon>Flavobacteriales</taxon>
        <taxon>Flavobacteriaceae</taxon>
        <taxon>Capnocytophaga</taxon>
    </lineage>
</organism>
<feature type="transmembrane region" description="Helical" evidence="8">
    <location>
        <begin position="152"/>
        <end position="172"/>
    </location>
</feature>
<dbReference type="EMBL" id="BLBC01000005">
    <property type="protein sequence ID" value="GET45538.1"/>
    <property type="molecule type" value="Genomic_DNA"/>
</dbReference>
<dbReference type="Pfam" id="PF00953">
    <property type="entry name" value="Glycos_transf_4"/>
    <property type="match status" value="1"/>
</dbReference>
<dbReference type="PANTHER" id="PTHR22926">
    <property type="entry name" value="PHOSPHO-N-ACETYLMURAMOYL-PENTAPEPTIDE-TRANSFERASE"/>
    <property type="match status" value="1"/>
</dbReference>
<evidence type="ECO:0000256" key="8">
    <source>
        <dbReference type="SAM" id="Phobius"/>
    </source>
</evidence>
<dbReference type="InterPro" id="IPR000715">
    <property type="entry name" value="Glycosyl_transferase_4"/>
</dbReference>
<dbReference type="Proteomes" id="UP000398217">
    <property type="component" value="Unassembled WGS sequence"/>
</dbReference>
<evidence type="ECO:0000313" key="10">
    <source>
        <dbReference type="Proteomes" id="UP000398217"/>
    </source>
</evidence>
<accession>A0A5M4B7N6</accession>
<reference evidence="10" key="1">
    <citation type="journal article" date="2020" name="Int. J. Syst. Evol. Microbiol.">
        <title>Capnocytophaga felis sp. nov. isolated from the feline oral cavity.</title>
        <authorList>
            <person name="Suzuki M."/>
            <person name="Umeda K."/>
            <person name="Kimura M."/>
            <person name="Imaoka K."/>
            <person name="Morikawa S."/>
            <person name="Maeda K."/>
        </authorList>
    </citation>
    <scope>NUCLEOTIDE SEQUENCE [LARGE SCALE GENOMIC DNA]</scope>
    <source>
        <strain evidence="10">KC07070</strain>
    </source>
</reference>
<name>A0A5M4B7N6_9FLAO</name>
<feature type="transmembrane region" description="Helical" evidence="8">
    <location>
        <begin position="129"/>
        <end position="146"/>
    </location>
</feature>
<protein>
    <submittedName>
        <fullName evidence="9">Undecaprenyl-phosphate alpha-N-acetylglucosaminyl 1-phosphate transferase</fullName>
    </submittedName>
</protein>
<comment type="caution">
    <text evidence="9">The sequence shown here is derived from an EMBL/GenBank/DDBJ whole genome shotgun (WGS) entry which is preliminary data.</text>
</comment>
<dbReference type="OrthoDB" id="662756at2"/>
<keyword evidence="5 8" id="KW-1133">Transmembrane helix</keyword>
<feature type="binding site" evidence="7">
    <location>
        <position position="121"/>
    </location>
    <ligand>
        <name>Mg(2+)</name>
        <dbReference type="ChEBI" id="CHEBI:18420"/>
    </ligand>
</feature>
<sequence length="345" mass="39177">MDAPNERSSHSQSTPTMGGIAFYVSLMFTLFFIREYDVDYVGVNIASAVSVMFFLGLKDDLTGVNPSTKIIGQFLATFVLLFEAKLRIYSLDGFLWLDEIPFWFSVIFSCFITMSIVNSFNLIDGINGSAAMVGIVIFGCFSYVFYQSGDEYYFLFSLLCVGFLLAFLRYNLSSRKKIFMGDAGSMVVGFIIGILALKFLSLSSLSLEKAHINPSNKMWVLLAIVFVPFFDTTRVFIARTIRHGKPFKADRNHIHHVMIDYMGLSHARASLLLATINLIIFLVVMLLSTISESFYLFAYIMLIYTALVLMLFYFNKSYITRKSKQKIRKILNSSGLNKNHNKIKQ</sequence>
<feature type="transmembrane region" description="Helical" evidence="8">
    <location>
        <begin position="296"/>
        <end position="314"/>
    </location>
</feature>
<evidence type="ECO:0000256" key="2">
    <source>
        <dbReference type="ARBA" id="ARBA00022475"/>
    </source>
</evidence>
<evidence type="ECO:0000313" key="9">
    <source>
        <dbReference type="EMBL" id="GET45538.1"/>
    </source>
</evidence>
<keyword evidence="6 8" id="KW-0472">Membrane</keyword>
<evidence type="ECO:0000256" key="7">
    <source>
        <dbReference type="PIRSR" id="PIRSR600715-1"/>
    </source>
</evidence>
<evidence type="ECO:0000256" key="6">
    <source>
        <dbReference type="ARBA" id="ARBA00023136"/>
    </source>
</evidence>
<dbReference type="GO" id="GO:0046872">
    <property type="term" value="F:metal ion binding"/>
    <property type="evidence" value="ECO:0007669"/>
    <property type="project" value="UniProtKB-KW"/>
</dbReference>
<keyword evidence="10" id="KW-1185">Reference proteome</keyword>
<evidence type="ECO:0000256" key="4">
    <source>
        <dbReference type="ARBA" id="ARBA00022692"/>
    </source>
</evidence>
<feature type="transmembrane region" description="Helical" evidence="8">
    <location>
        <begin position="40"/>
        <end position="58"/>
    </location>
</feature>
<proteinExistence type="predicted"/>
<feature type="transmembrane region" description="Helical" evidence="8">
    <location>
        <begin position="16"/>
        <end position="34"/>
    </location>
</feature>
<gene>
    <name evidence="9" type="ORF">RCZ01_08400</name>
</gene>
<feature type="binding site" evidence="7">
    <location>
        <position position="182"/>
    </location>
    <ligand>
        <name>Mg(2+)</name>
        <dbReference type="ChEBI" id="CHEBI:18420"/>
    </ligand>
</feature>
<feature type="transmembrane region" description="Helical" evidence="8">
    <location>
        <begin position="100"/>
        <end position="117"/>
    </location>
</feature>
<evidence type="ECO:0000256" key="3">
    <source>
        <dbReference type="ARBA" id="ARBA00022679"/>
    </source>
</evidence>